<organism evidence="2 3">
    <name type="scientific">Theileria parva</name>
    <name type="common">East coast fever infection agent</name>
    <dbReference type="NCBI Taxonomy" id="5875"/>
    <lineage>
        <taxon>Eukaryota</taxon>
        <taxon>Sar</taxon>
        <taxon>Alveolata</taxon>
        <taxon>Apicomplexa</taxon>
        <taxon>Aconoidasida</taxon>
        <taxon>Piroplasmida</taxon>
        <taxon>Theileriidae</taxon>
        <taxon>Theileria</taxon>
    </lineage>
</organism>
<evidence type="ECO:0000313" key="2">
    <source>
        <dbReference type="EMBL" id="EAN30458.1"/>
    </source>
</evidence>
<dbReference type="Proteomes" id="UP000001949">
    <property type="component" value="Unassembled WGS sequence"/>
</dbReference>
<gene>
    <name evidence="2" type="ordered locus">TP03_0617</name>
</gene>
<feature type="transmembrane region" description="Helical" evidence="1">
    <location>
        <begin position="281"/>
        <end position="304"/>
    </location>
</feature>
<proteinExistence type="predicted"/>
<protein>
    <submittedName>
        <fullName evidence="2">Uncharacterized protein</fullName>
    </submittedName>
</protein>
<feature type="transmembrane region" description="Helical" evidence="1">
    <location>
        <begin position="77"/>
        <end position="103"/>
    </location>
</feature>
<keyword evidence="3" id="KW-1185">Reference proteome</keyword>
<feature type="transmembrane region" description="Helical" evidence="1">
    <location>
        <begin position="6"/>
        <end position="27"/>
    </location>
</feature>
<feature type="transmembrane region" description="Helical" evidence="1">
    <location>
        <begin position="710"/>
        <end position="731"/>
    </location>
</feature>
<feature type="transmembrane region" description="Helical" evidence="1">
    <location>
        <begin position="640"/>
        <end position="663"/>
    </location>
</feature>
<keyword evidence="1" id="KW-1133">Transmembrane helix</keyword>
<feature type="transmembrane region" description="Helical" evidence="1">
    <location>
        <begin position="217"/>
        <end position="238"/>
    </location>
</feature>
<dbReference type="eggNOG" id="ENOG502QWWQ">
    <property type="taxonomic scope" value="Eukaryota"/>
</dbReference>
<keyword evidence="1" id="KW-0812">Transmembrane</keyword>
<dbReference type="VEuPathDB" id="PiroplasmaDB:TpMuguga_03g00617"/>
<dbReference type="InParanoid" id="Q4MZ74"/>
<dbReference type="AlphaFoldDB" id="Q4MZ74"/>
<name>Q4MZ74_THEPA</name>
<feature type="transmembrane region" description="Helical" evidence="1">
    <location>
        <begin position="577"/>
        <end position="599"/>
    </location>
</feature>
<feature type="transmembrane region" description="Helical" evidence="1">
    <location>
        <begin position="34"/>
        <end position="57"/>
    </location>
</feature>
<comment type="caution">
    <text evidence="2">The sequence shown here is derived from an EMBL/GenBank/DDBJ whole genome shotgun (WGS) entry which is preliminary data.</text>
</comment>
<keyword evidence="1" id="KW-0472">Membrane</keyword>
<dbReference type="KEGG" id="tpv:TP03_0617"/>
<sequence>MAHTGYFYGAGACGALAAGVTVAMIALMNRLSKVWIIILSLALSILVMAMIALVIVGSHLMESLHNDGNACAEGSGYAAGCPILNAAFVFGGFAMMLNIRLCYSTAPYALMRFRLPENLFSVFVRRMATSLELSCLPAFVIADGIENGAKLAVETDIFGKTYTYKKDGDAKEATDNKELKRNTVVYPSIAVQWLNFITYLILLLVYVPGDQGHLTAFYFVIAVSGFVFGLSNVLTFAIDDNYLPIYIAGENSFPVLTSLIHYLSSLMFGNRRKWNSDFLMVYIDLVVAILLSLLSAVMWTLGYVSKHPTEDDALKSKATEVVKAIIQGLNGKVDKLATAVVAKVEQALKSAQAQQDPVNLDLTETIQAVLNAANGLQGQVQSVKEALEKHLEITNIQGGVDKSAVQAAIQNLQSKKQAAIAAVKGALGGPSANDTAKIEDKDLTAPATKALKTVKLEAQAGAVKTNLKSGGSGKTQINIGDSITQALTKLEQNKPGTTTGEKEPKPEAVQDVQSALSQGTAKTQFTSLWHIKGTDGYSSLDSAHWYIMFPFLMVLIGMGLVYCIYPAIAPGMIVPFYLVDKIEMVLLIATIFPALYVAIARSGKLIPGFGGFFNPVSPTCNWGAKNELPWIPGVPLGQGYHWHLTDLVIPTMIILAYLFIYSLHYRDSSVARSIINQPKMSTCLTILFYMCHEISLAVGFPGIFGGNGGGSILALTAQLMGAFLMCLLAPYSEGYIIEYKRHDPSNWPTAGMTRWNALRYWTKMASKNCNKNLAALFTKDLRRDLLLCIERNELI</sequence>
<feature type="transmembrane region" description="Helical" evidence="1">
    <location>
        <begin position="184"/>
        <end position="205"/>
    </location>
</feature>
<evidence type="ECO:0000313" key="3">
    <source>
        <dbReference type="Proteomes" id="UP000001949"/>
    </source>
</evidence>
<accession>Q4MZ74</accession>
<feature type="transmembrane region" description="Helical" evidence="1">
    <location>
        <begin position="684"/>
        <end position="704"/>
    </location>
</feature>
<dbReference type="EMBL" id="AAGK01000006">
    <property type="protein sequence ID" value="EAN30458.1"/>
    <property type="molecule type" value="Genomic_DNA"/>
</dbReference>
<dbReference type="STRING" id="5875.Q4MZ74"/>
<dbReference type="GeneID" id="3499591"/>
<dbReference type="RefSeq" id="XP_762741.1">
    <property type="nucleotide sequence ID" value="XM_757648.1"/>
</dbReference>
<evidence type="ECO:0000256" key="1">
    <source>
        <dbReference type="SAM" id="Phobius"/>
    </source>
</evidence>
<reference evidence="2 3" key="1">
    <citation type="journal article" date="2005" name="Science">
        <title>Genome sequence of Theileria parva, a bovine pathogen that transforms lymphocytes.</title>
        <authorList>
            <person name="Gardner M.J."/>
            <person name="Bishop R."/>
            <person name="Shah T."/>
            <person name="de Villiers E.P."/>
            <person name="Carlton J.M."/>
            <person name="Hall N."/>
            <person name="Ren Q."/>
            <person name="Paulsen I.T."/>
            <person name="Pain A."/>
            <person name="Berriman M."/>
            <person name="Wilson R.J.M."/>
            <person name="Sato S."/>
            <person name="Ralph S.A."/>
            <person name="Mann D.J."/>
            <person name="Xiong Z."/>
            <person name="Shallom S.J."/>
            <person name="Weidman J."/>
            <person name="Jiang L."/>
            <person name="Lynn J."/>
            <person name="Weaver B."/>
            <person name="Shoaibi A."/>
            <person name="Domingo A.R."/>
            <person name="Wasawo D."/>
            <person name="Crabtree J."/>
            <person name="Wortman J.R."/>
            <person name="Haas B."/>
            <person name="Angiuoli S.V."/>
            <person name="Creasy T.H."/>
            <person name="Lu C."/>
            <person name="Suh B."/>
            <person name="Silva J.C."/>
            <person name="Utterback T.R."/>
            <person name="Feldblyum T.V."/>
            <person name="Pertea M."/>
            <person name="Allen J."/>
            <person name="Nierman W.C."/>
            <person name="Taracha E.L.N."/>
            <person name="Salzberg S.L."/>
            <person name="White O.R."/>
            <person name="Fitzhugh H.A."/>
            <person name="Morzaria S."/>
            <person name="Venter J.C."/>
            <person name="Fraser C.M."/>
            <person name="Nene V."/>
        </authorList>
    </citation>
    <scope>NUCLEOTIDE SEQUENCE [LARGE SCALE GENOMIC DNA]</scope>
    <source>
        <strain evidence="2 3">Muguga</strain>
    </source>
</reference>